<evidence type="ECO:0000256" key="3">
    <source>
        <dbReference type="ARBA" id="ARBA00022801"/>
    </source>
</evidence>
<keyword evidence="2" id="KW-0479">Metal-binding</keyword>
<dbReference type="Pfam" id="PF00884">
    <property type="entry name" value="Sulfatase"/>
    <property type="match status" value="1"/>
</dbReference>
<evidence type="ECO:0000256" key="4">
    <source>
        <dbReference type="ARBA" id="ARBA00022837"/>
    </source>
</evidence>
<dbReference type="GO" id="GO:0046872">
    <property type="term" value="F:metal ion binding"/>
    <property type="evidence" value="ECO:0007669"/>
    <property type="project" value="UniProtKB-KW"/>
</dbReference>
<dbReference type="InterPro" id="IPR024607">
    <property type="entry name" value="Sulfatase_CS"/>
</dbReference>
<organism evidence="6 7">
    <name type="scientific">Hyunsoonleella aquatilis</name>
    <dbReference type="NCBI Taxonomy" id="2762758"/>
    <lineage>
        <taxon>Bacteria</taxon>
        <taxon>Pseudomonadati</taxon>
        <taxon>Bacteroidota</taxon>
        <taxon>Flavobacteriia</taxon>
        <taxon>Flavobacteriales</taxon>
        <taxon>Flavobacteriaceae</taxon>
    </lineage>
</organism>
<evidence type="ECO:0000313" key="6">
    <source>
        <dbReference type="EMBL" id="MBC3758682.1"/>
    </source>
</evidence>
<reference evidence="6" key="1">
    <citation type="submission" date="2020-08" db="EMBL/GenBank/DDBJ databases">
        <title>Hyunsoonleella sp. strain SJ7 genome sequencing and assembly.</title>
        <authorList>
            <person name="Kim I."/>
        </authorList>
    </citation>
    <scope>NUCLEOTIDE SEQUENCE</scope>
    <source>
        <strain evidence="6">SJ7</strain>
    </source>
</reference>
<accession>A0A923HBC4</accession>
<proteinExistence type="inferred from homology"/>
<dbReference type="Proteomes" id="UP000656244">
    <property type="component" value="Unassembled WGS sequence"/>
</dbReference>
<dbReference type="AlphaFoldDB" id="A0A923HBC4"/>
<comment type="similarity">
    <text evidence="1">Belongs to the sulfatase family.</text>
</comment>
<dbReference type="Gene3D" id="3.40.720.10">
    <property type="entry name" value="Alkaline Phosphatase, subunit A"/>
    <property type="match status" value="1"/>
</dbReference>
<evidence type="ECO:0000256" key="2">
    <source>
        <dbReference type="ARBA" id="ARBA00022723"/>
    </source>
</evidence>
<dbReference type="EMBL" id="JACNMF010000003">
    <property type="protein sequence ID" value="MBC3758682.1"/>
    <property type="molecule type" value="Genomic_DNA"/>
</dbReference>
<dbReference type="PANTHER" id="PTHR42693">
    <property type="entry name" value="ARYLSULFATASE FAMILY MEMBER"/>
    <property type="match status" value="1"/>
</dbReference>
<dbReference type="PROSITE" id="PS51257">
    <property type="entry name" value="PROKAR_LIPOPROTEIN"/>
    <property type="match status" value="1"/>
</dbReference>
<keyword evidence="7" id="KW-1185">Reference proteome</keyword>
<evidence type="ECO:0000313" key="7">
    <source>
        <dbReference type="Proteomes" id="UP000656244"/>
    </source>
</evidence>
<dbReference type="Gene3D" id="3.30.1120.10">
    <property type="match status" value="1"/>
</dbReference>
<dbReference type="RefSeq" id="WP_186561819.1">
    <property type="nucleotide sequence ID" value="NZ_JACNMF010000003.1"/>
</dbReference>
<dbReference type="SUPFAM" id="SSF53649">
    <property type="entry name" value="Alkaline phosphatase-like"/>
    <property type="match status" value="1"/>
</dbReference>
<dbReference type="PROSITE" id="PS00523">
    <property type="entry name" value="SULFATASE_1"/>
    <property type="match status" value="1"/>
</dbReference>
<name>A0A923HBC4_9FLAO</name>
<evidence type="ECO:0000259" key="5">
    <source>
        <dbReference type="Pfam" id="PF00884"/>
    </source>
</evidence>
<evidence type="ECO:0000256" key="1">
    <source>
        <dbReference type="ARBA" id="ARBA00008779"/>
    </source>
</evidence>
<sequence>MKPKIATFSILLITLISIIVGCKKKQVVENKEAIENLQVATKPNIIFILADDLGYGDVGFNGQDKINTPNIDRLAENGMIFTNHYTGSSVCGPSRAVLMTGKHTGHSTVRGNPRWTASGTPVDLDDKDVTVAEELKRAGYTTGIVGKWGLAENLTDGVPNKQGFDYFYGFNQHSPAHHYYPNTIFENETELTLDGNDPQNKKGQHIHYLISEKATEFVNRNHEVPFFLYVSYTIPHFELTIPEEEKEQYKNLGWPKRKMTPGHYRHDEDGHITYAAMVSTMDRDIGNLLKQLEKLGVADNTLIVFTSDNGHEYDDLKNEFFNSNGDFQGHKRDLYEGGIRTPFVAYWPNTIKAGSTTNHISAFWDFLPTACELAGIQPSDKIDGVSYAPTLLGNDNQQQKHSYLYWEFNERQGPIQAVRKDNWKAVKFDKKPVELYDLSNDIGEQNNIAEQHPEKANELLHFINNSRTEHPEFPLIKKTFKK</sequence>
<dbReference type="GO" id="GO:0004065">
    <property type="term" value="F:arylsulfatase activity"/>
    <property type="evidence" value="ECO:0007669"/>
    <property type="project" value="TreeGrafter"/>
</dbReference>
<dbReference type="InterPro" id="IPR050738">
    <property type="entry name" value="Sulfatase"/>
</dbReference>
<comment type="caution">
    <text evidence="6">The sequence shown here is derived from an EMBL/GenBank/DDBJ whole genome shotgun (WGS) entry which is preliminary data.</text>
</comment>
<keyword evidence="3" id="KW-0378">Hydrolase</keyword>
<gene>
    <name evidence="6" type="ORF">H7U19_09730</name>
</gene>
<protein>
    <submittedName>
        <fullName evidence="6">Arylsulfatase</fullName>
    </submittedName>
</protein>
<keyword evidence="4" id="KW-0106">Calcium</keyword>
<dbReference type="InterPro" id="IPR017850">
    <property type="entry name" value="Alkaline_phosphatase_core_sf"/>
</dbReference>
<feature type="domain" description="Sulfatase N-terminal" evidence="5">
    <location>
        <begin position="43"/>
        <end position="376"/>
    </location>
</feature>
<dbReference type="InterPro" id="IPR000917">
    <property type="entry name" value="Sulfatase_N"/>
</dbReference>
<dbReference type="PANTHER" id="PTHR42693:SF53">
    <property type="entry name" value="ENDO-4-O-SULFATASE"/>
    <property type="match status" value="1"/>
</dbReference>
<dbReference type="CDD" id="cd16145">
    <property type="entry name" value="ARS_like"/>
    <property type="match status" value="1"/>
</dbReference>